<accession>A0A0F3MUF7</accession>
<dbReference type="EMBL" id="LANT01000013">
    <property type="protein sequence ID" value="KJV59316.1"/>
    <property type="molecule type" value="Genomic_DNA"/>
</dbReference>
<reference evidence="1 3" key="1">
    <citation type="submission" date="2015-01" db="EMBL/GenBank/DDBJ databases">
        <title>Genome Sequencing of Rickettsiales.</title>
        <authorList>
            <person name="Daugherty S.C."/>
            <person name="Su Q."/>
            <person name="Abolude K."/>
            <person name="Beier-Sexton M."/>
            <person name="Carlyon J.A."/>
            <person name="Carter R."/>
            <person name="Day N.P."/>
            <person name="Dumler S.J."/>
            <person name="Dyachenko V."/>
            <person name="Godinez A."/>
            <person name="Kurtti T.J."/>
            <person name="Lichay M."/>
            <person name="Mullins K.E."/>
            <person name="Ott S."/>
            <person name="Pappas-Brown V."/>
            <person name="Paris D.H."/>
            <person name="Patel P."/>
            <person name="Richards A.L."/>
            <person name="Sadzewicz L."/>
            <person name="Sears K."/>
            <person name="Seidman D."/>
            <person name="Sengamalay N."/>
            <person name="Stenos J."/>
            <person name="Tallon L.J."/>
            <person name="Vincent G."/>
            <person name="Fraser C.M."/>
            <person name="Munderloh U."/>
            <person name="Dunning-Hotopp J.C."/>
        </authorList>
    </citation>
    <scope>NUCLEOTIDE SEQUENCE [LARGE SCALE GENOMIC DNA]</scope>
    <source>
        <strain evidence="1 3">NCH-1</strain>
    </source>
</reference>
<proteinExistence type="predicted"/>
<dbReference type="PATRIC" id="fig|1359161.3.peg.471"/>
<dbReference type="Proteomes" id="UP000033754">
    <property type="component" value="Unassembled WGS sequence"/>
</dbReference>
<dbReference type="AlphaFoldDB" id="A0A0F3MUF7"/>
<dbReference type="EMBL" id="LANT01000004">
    <property type="protein sequence ID" value="KJV65801.1"/>
    <property type="molecule type" value="Genomic_DNA"/>
</dbReference>
<name>A0A0F3MUF7_ANAPH</name>
<gene>
    <name evidence="2" type="ORF">EPHNCH_0796</name>
    <name evidence="1" type="ORF">EPHNCH_1637</name>
</gene>
<comment type="caution">
    <text evidence="1">The sequence shown here is derived from an EMBL/GenBank/DDBJ whole genome shotgun (WGS) entry which is preliminary data.</text>
</comment>
<evidence type="ECO:0000313" key="1">
    <source>
        <dbReference type="EMBL" id="KJV59316.1"/>
    </source>
</evidence>
<organism evidence="1 3">
    <name type="scientific">Anaplasma phagocytophilum str. NCH-1</name>
    <dbReference type="NCBI Taxonomy" id="1359161"/>
    <lineage>
        <taxon>Bacteria</taxon>
        <taxon>Pseudomonadati</taxon>
        <taxon>Pseudomonadota</taxon>
        <taxon>Alphaproteobacteria</taxon>
        <taxon>Rickettsiales</taxon>
        <taxon>Anaplasmataceae</taxon>
        <taxon>Anaplasma</taxon>
        <taxon>phagocytophilum group</taxon>
    </lineage>
</organism>
<sequence length="46" mass="5258">MRLKRHNFGPNLKNSDIYTQQGVRALVLSSVSGYWGVTHTLQQKEV</sequence>
<evidence type="ECO:0000313" key="2">
    <source>
        <dbReference type="EMBL" id="KJV65801.1"/>
    </source>
</evidence>
<evidence type="ECO:0000313" key="3">
    <source>
        <dbReference type="Proteomes" id="UP000033754"/>
    </source>
</evidence>
<protein>
    <submittedName>
        <fullName evidence="1">Uncharacterized protein</fullName>
    </submittedName>
</protein>